<reference evidence="1 2" key="1">
    <citation type="submission" date="2019-09" db="EMBL/GenBank/DDBJ databases">
        <title>Genomes of family Cryomorphaceae.</title>
        <authorList>
            <person name="Bowman J.P."/>
        </authorList>
    </citation>
    <scope>NUCLEOTIDE SEQUENCE [LARGE SCALE GENOMIC DNA]</scope>
    <source>
        <strain evidence="1 2">LMG 25704</strain>
    </source>
</reference>
<dbReference type="Proteomes" id="UP000468650">
    <property type="component" value="Unassembled WGS sequence"/>
</dbReference>
<keyword evidence="2" id="KW-1185">Reference proteome</keyword>
<protein>
    <submittedName>
        <fullName evidence="1">Uncharacterized protein</fullName>
    </submittedName>
</protein>
<evidence type="ECO:0000313" key="1">
    <source>
        <dbReference type="EMBL" id="KAB2814068.1"/>
    </source>
</evidence>
<dbReference type="EMBL" id="WBVO01000002">
    <property type="protein sequence ID" value="KAB2814068.1"/>
    <property type="molecule type" value="Genomic_DNA"/>
</dbReference>
<name>A0A6N6RI60_9FLAO</name>
<dbReference type="OrthoDB" id="980645at2"/>
<gene>
    <name evidence="1" type="ORF">F8C67_05140</name>
</gene>
<accession>A0A6N6RI60</accession>
<organism evidence="1 2">
    <name type="scientific">Phaeocystidibacter luteus</name>
    <dbReference type="NCBI Taxonomy" id="911197"/>
    <lineage>
        <taxon>Bacteria</taxon>
        <taxon>Pseudomonadati</taxon>
        <taxon>Bacteroidota</taxon>
        <taxon>Flavobacteriia</taxon>
        <taxon>Flavobacteriales</taxon>
        <taxon>Phaeocystidibacteraceae</taxon>
        <taxon>Phaeocystidibacter</taxon>
    </lineage>
</organism>
<dbReference type="AlphaFoldDB" id="A0A6N6RI60"/>
<evidence type="ECO:0000313" key="2">
    <source>
        <dbReference type="Proteomes" id="UP000468650"/>
    </source>
</evidence>
<proteinExistence type="predicted"/>
<dbReference type="RefSeq" id="WP_151666736.1">
    <property type="nucleotide sequence ID" value="NZ_WBVO01000002.1"/>
</dbReference>
<comment type="caution">
    <text evidence="1">The sequence shown here is derived from an EMBL/GenBank/DDBJ whole genome shotgun (WGS) entry which is preliminary data.</text>
</comment>
<sequence length="121" mass="13853">MRKLIAYILLVILMAPSLLNLSVLADYAVRYDYYVNVLCENKEEPNSMCHGKCQLAMVEQANTEEEPAIPTLREVEIEVFFYSESEQGNTFPEEQTNHRSSNIENGLLDAYLLPDLKPPRV</sequence>